<evidence type="ECO:0000313" key="1">
    <source>
        <dbReference type="EMBL" id="VFK03018.1"/>
    </source>
</evidence>
<dbReference type="EMBL" id="CAADFG010000377">
    <property type="protein sequence ID" value="VFK04056.1"/>
    <property type="molecule type" value="Genomic_DNA"/>
</dbReference>
<sequence length="51" mass="5830">MIHGERSVVRIADKQNDCRSQWVARLEKRQGWNVAVVLLAKNTHTAGFPEL</sequence>
<reference evidence="1" key="1">
    <citation type="submission" date="2019-02" db="EMBL/GenBank/DDBJ databases">
        <authorList>
            <person name="Gruber-Vodicka R. H."/>
            <person name="Seah K. B. B."/>
        </authorList>
    </citation>
    <scope>NUCLEOTIDE SEQUENCE</scope>
    <source>
        <strain evidence="3">BECK_SA2B12</strain>
        <strain evidence="2">BECK_SA2B15</strain>
        <strain evidence="1">BECK_SA2B20</strain>
    </source>
</reference>
<name>A0A450VE45_9GAMM</name>
<dbReference type="EMBL" id="CAADFJ010000372">
    <property type="protein sequence ID" value="VFK06760.1"/>
    <property type="molecule type" value="Genomic_DNA"/>
</dbReference>
<evidence type="ECO:0008006" key="4">
    <source>
        <dbReference type="Google" id="ProtNLM"/>
    </source>
</evidence>
<protein>
    <recommendedName>
        <fullName evidence="4">Transposase</fullName>
    </recommendedName>
</protein>
<dbReference type="AlphaFoldDB" id="A0A450VE45"/>
<organism evidence="1">
    <name type="scientific">Candidatus Kentrum eta</name>
    <dbReference type="NCBI Taxonomy" id="2126337"/>
    <lineage>
        <taxon>Bacteria</taxon>
        <taxon>Pseudomonadati</taxon>
        <taxon>Pseudomonadota</taxon>
        <taxon>Gammaproteobacteria</taxon>
        <taxon>Candidatus Kentrum</taxon>
    </lineage>
</organism>
<proteinExistence type="predicted"/>
<gene>
    <name evidence="2" type="ORF">BECKH772A_GA0070896_103773</name>
    <name evidence="1" type="ORF">BECKH772B_GA0070898_103213</name>
    <name evidence="3" type="ORF">BECKH772C_GA0070978_103723</name>
</gene>
<accession>A0A450VE45</accession>
<dbReference type="EMBL" id="CAADFI010000321">
    <property type="protein sequence ID" value="VFK03018.1"/>
    <property type="molecule type" value="Genomic_DNA"/>
</dbReference>
<evidence type="ECO:0000313" key="3">
    <source>
        <dbReference type="EMBL" id="VFK06760.1"/>
    </source>
</evidence>
<evidence type="ECO:0000313" key="2">
    <source>
        <dbReference type="EMBL" id="VFK04056.1"/>
    </source>
</evidence>